<feature type="compositionally biased region" description="Polar residues" evidence="1">
    <location>
        <begin position="8"/>
        <end position="23"/>
    </location>
</feature>
<reference evidence="2 3" key="1">
    <citation type="journal article" date="2009" name="Stand. Genomic Sci.">
        <title>Complete genome sequence of Brachybacterium faecium type strain (Schefferle 6-10).</title>
        <authorList>
            <person name="Lapidus A."/>
            <person name="Pukall R."/>
            <person name="Labuttii K."/>
            <person name="Copeland A."/>
            <person name="Del Rio T.G."/>
            <person name="Nolan M."/>
            <person name="Chen F."/>
            <person name="Lucas S."/>
            <person name="Tice H."/>
            <person name="Cheng J.F."/>
            <person name="Bruce D."/>
            <person name="Goodwin L."/>
            <person name="Pitluck S."/>
            <person name="Rohde M."/>
            <person name="Goker M."/>
            <person name="Pati A."/>
            <person name="Ivanova N."/>
            <person name="Mavrommatis K."/>
            <person name="Chen A."/>
            <person name="Palaniappan K."/>
            <person name="D'haeseleer P."/>
            <person name="Chain P."/>
            <person name="Bristow J."/>
            <person name="Eisen J.A."/>
            <person name="Markowitz V."/>
            <person name="Hugenholtz P."/>
            <person name="Kyrpides N.C."/>
            <person name="Klenk H.P."/>
        </authorList>
    </citation>
    <scope>NUCLEOTIDE SEQUENCE [LARGE SCALE GENOMIC DNA]</scope>
    <source>
        <strain evidence="3">ATCC 43885 / DSM 4810 / JCM 11609 / LMG 19847 / NBRC 14762 / NCIMB 9860 / 6-10</strain>
    </source>
</reference>
<dbReference type="EMBL" id="CP001643">
    <property type="protein sequence ID" value="ACU84262.1"/>
    <property type="molecule type" value="Genomic_DNA"/>
</dbReference>
<evidence type="ECO:0000256" key="1">
    <source>
        <dbReference type="SAM" id="MobiDB-lite"/>
    </source>
</evidence>
<evidence type="ECO:0000313" key="3">
    <source>
        <dbReference type="Proteomes" id="UP000001919"/>
    </source>
</evidence>
<protein>
    <submittedName>
        <fullName evidence="2">Uncharacterized protein</fullName>
    </submittedName>
</protein>
<dbReference type="PATRIC" id="fig|446465.5.peg.386"/>
<feature type="region of interest" description="Disordered" evidence="1">
    <location>
        <begin position="1"/>
        <end position="27"/>
    </location>
</feature>
<organism evidence="2 3">
    <name type="scientific">Brachybacterium faecium (strain ATCC 43885 / DSM 4810 / JCM 11609 / LMG 19847 / NBRC 14762 / NCIMB 9860 / 6-10)</name>
    <dbReference type="NCBI Taxonomy" id="446465"/>
    <lineage>
        <taxon>Bacteria</taxon>
        <taxon>Bacillati</taxon>
        <taxon>Actinomycetota</taxon>
        <taxon>Actinomycetes</taxon>
        <taxon>Micrococcales</taxon>
        <taxon>Dermabacteraceae</taxon>
        <taxon>Brachybacterium</taxon>
    </lineage>
</organism>
<gene>
    <name evidence="2" type="ordered locus">Bfae_03890</name>
</gene>
<keyword evidence="3" id="KW-1185">Reference proteome</keyword>
<evidence type="ECO:0000313" key="2">
    <source>
        <dbReference type="EMBL" id="ACU84262.1"/>
    </source>
</evidence>
<name>C7MGS1_BRAFD</name>
<dbReference type="AlphaFoldDB" id="C7MGS1"/>
<dbReference type="Proteomes" id="UP000001919">
    <property type="component" value="Chromosome"/>
</dbReference>
<proteinExistence type="predicted"/>
<accession>C7MGS1</accession>
<dbReference type="HOGENOM" id="CLU_2822597_0_0_11"/>
<sequence>MPVVKAEQSGSRKISSGARTSTRPMFPLRPRAQRLRLGVRRPVHGRSVREHAVETVGQALVEHDGS</sequence>
<dbReference type="KEGG" id="bfa:Bfae_03890"/>